<evidence type="ECO:0000256" key="1">
    <source>
        <dbReference type="SAM" id="MobiDB-lite"/>
    </source>
</evidence>
<dbReference type="EMBL" id="JAGIOC010000001">
    <property type="protein sequence ID" value="MBP2408326.1"/>
    <property type="molecule type" value="Genomic_DNA"/>
</dbReference>
<keyword evidence="2" id="KW-0812">Transmembrane</keyword>
<keyword evidence="2" id="KW-1133">Transmembrane helix</keyword>
<evidence type="ECO:0000256" key="2">
    <source>
        <dbReference type="SAM" id="Phobius"/>
    </source>
</evidence>
<protein>
    <recommendedName>
        <fullName evidence="5">DUF3054 domain-containing protein</fullName>
    </recommendedName>
</protein>
<sequence length="190" mass="19821">MFRSLGALVGDLLVVILFVTIGFLQHGTPLTSQNIILVGWPFAVGVLLGHLAIRAWNAPFRIWPHGVFVWAITLAASMAIRTLFSYGTEVSFIITTAIVTGVLMLGWRAVALFLTRGERKRPRVVTGAEAAEIDQAAVTAAGSDGDEPNGTASSRTASGGTASDETGTGETAAGEPTGADIPPSGRDTSR</sequence>
<dbReference type="InterPro" id="IPR021414">
    <property type="entry name" value="DUF3054"/>
</dbReference>
<feature type="transmembrane region" description="Helical" evidence="2">
    <location>
        <begin position="5"/>
        <end position="23"/>
    </location>
</feature>
<keyword evidence="2" id="KW-0472">Membrane</keyword>
<feature type="transmembrane region" description="Helical" evidence="2">
    <location>
        <begin position="35"/>
        <end position="53"/>
    </location>
</feature>
<organism evidence="3 4">
    <name type="scientific">Brachybacterium fresconis</name>
    <dbReference type="NCBI Taxonomy" id="173363"/>
    <lineage>
        <taxon>Bacteria</taxon>
        <taxon>Bacillati</taxon>
        <taxon>Actinomycetota</taxon>
        <taxon>Actinomycetes</taxon>
        <taxon>Micrococcales</taxon>
        <taxon>Dermabacteraceae</taxon>
        <taxon>Brachybacterium</taxon>
    </lineage>
</organism>
<proteinExistence type="predicted"/>
<dbReference type="RefSeq" id="WP_245348871.1">
    <property type="nucleotide sequence ID" value="NZ_BAAAJV010000023.1"/>
</dbReference>
<feature type="region of interest" description="Disordered" evidence="1">
    <location>
        <begin position="136"/>
        <end position="190"/>
    </location>
</feature>
<keyword evidence="4" id="KW-1185">Reference proteome</keyword>
<evidence type="ECO:0008006" key="5">
    <source>
        <dbReference type="Google" id="ProtNLM"/>
    </source>
</evidence>
<feature type="transmembrane region" description="Helical" evidence="2">
    <location>
        <begin position="90"/>
        <end position="114"/>
    </location>
</feature>
<gene>
    <name evidence="3" type="ORF">JOF44_001229</name>
</gene>
<evidence type="ECO:0000313" key="4">
    <source>
        <dbReference type="Proteomes" id="UP000698222"/>
    </source>
</evidence>
<name>A0ABS4YHQ7_9MICO</name>
<feature type="transmembrane region" description="Helical" evidence="2">
    <location>
        <begin position="65"/>
        <end position="84"/>
    </location>
</feature>
<reference evidence="3 4" key="1">
    <citation type="submission" date="2021-03" db="EMBL/GenBank/DDBJ databases">
        <title>Sequencing the genomes of 1000 actinobacteria strains.</title>
        <authorList>
            <person name="Klenk H.-P."/>
        </authorList>
    </citation>
    <scope>NUCLEOTIDE SEQUENCE [LARGE SCALE GENOMIC DNA]</scope>
    <source>
        <strain evidence="3 4">DSM 14564</strain>
    </source>
</reference>
<dbReference type="Pfam" id="PF11255">
    <property type="entry name" value="DUF3054"/>
    <property type="match status" value="1"/>
</dbReference>
<comment type="caution">
    <text evidence="3">The sequence shown here is derived from an EMBL/GenBank/DDBJ whole genome shotgun (WGS) entry which is preliminary data.</text>
</comment>
<evidence type="ECO:0000313" key="3">
    <source>
        <dbReference type="EMBL" id="MBP2408326.1"/>
    </source>
</evidence>
<feature type="compositionally biased region" description="Low complexity" evidence="1">
    <location>
        <begin position="150"/>
        <end position="180"/>
    </location>
</feature>
<dbReference type="Proteomes" id="UP000698222">
    <property type="component" value="Unassembled WGS sequence"/>
</dbReference>
<accession>A0ABS4YHQ7</accession>